<keyword evidence="3" id="KW-0479">Metal-binding</keyword>
<dbReference type="PRINTS" id="PR00359">
    <property type="entry name" value="BP450"/>
</dbReference>
<dbReference type="Proteomes" id="UP000186108">
    <property type="component" value="Chromosome"/>
</dbReference>
<dbReference type="InterPro" id="IPR001128">
    <property type="entry name" value="Cyt_P450"/>
</dbReference>
<dbReference type="EMBL" id="CP009111">
    <property type="protein sequence ID" value="ANS24901.1"/>
    <property type="molecule type" value="Genomic_DNA"/>
</dbReference>
<keyword evidence="4" id="KW-0560">Oxidoreductase</keyword>
<gene>
    <name evidence="7" type="ORF">R1CP_00715</name>
</gene>
<dbReference type="InterPro" id="IPR002397">
    <property type="entry name" value="Cyt_P450_B"/>
</dbReference>
<dbReference type="GO" id="GO:0005506">
    <property type="term" value="F:iron ion binding"/>
    <property type="evidence" value="ECO:0007669"/>
    <property type="project" value="InterPro"/>
</dbReference>
<dbReference type="AlphaFoldDB" id="A0A1B1JX23"/>
<protein>
    <submittedName>
        <fullName evidence="7">Cytochrome P450 family protein</fullName>
    </submittedName>
</protein>
<name>A0A1B1JX23_RHOOP</name>
<proteinExistence type="inferred from homology"/>
<keyword evidence="5" id="KW-0408">Iron</keyword>
<dbReference type="GO" id="GO:0016705">
    <property type="term" value="F:oxidoreductase activity, acting on paired donors, with incorporation or reduction of molecular oxygen"/>
    <property type="evidence" value="ECO:0007669"/>
    <property type="project" value="InterPro"/>
</dbReference>
<dbReference type="PANTHER" id="PTHR46696">
    <property type="entry name" value="P450, PUTATIVE (EUROFUNG)-RELATED"/>
    <property type="match status" value="1"/>
</dbReference>
<dbReference type="GO" id="GO:0020037">
    <property type="term" value="F:heme binding"/>
    <property type="evidence" value="ECO:0007669"/>
    <property type="project" value="InterPro"/>
</dbReference>
<evidence type="ECO:0000256" key="2">
    <source>
        <dbReference type="ARBA" id="ARBA00022617"/>
    </source>
</evidence>
<dbReference type="InterPro" id="IPR036396">
    <property type="entry name" value="Cyt_P450_sf"/>
</dbReference>
<dbReference type="Pfam" id="PF00067">
    <property type="entry name" value="p450"/>
    <property type="match status" value="1"/>
</dbReference>
<evidence type="ECO:0000313" key="8">
    <source>
        <dbReference type="Proteomes" id="UP000186108"/>
    </source>
</evidence>
<keyword evidence="2" id="KW-0349">Heme</keyword>
<dbReference type="SUPFAM" id="SSF48264">
    <property type="entry name" value="Cytochrome P450"/>
    <property type="match status" value="1"/>
</dbReference>
<evidence type="ECO:0000256" key="4">
    <source>
        <dbReference type="ARBA" id="ARBA00023002"/>
    </source>
</evidence>
<evidence type="ECO:0000256" key="1">
    <source>
        <dbReference type="ARBA" id="ARBA00010617"/>
    </source>
</evidence>
<evidence type="ECO:0000256" key="6">
    <source>
        <dbReference type="ARBA" id="ARBA00023033"/>
    </source>
</evidence>
<keyword evidence="6" id="KW-0503">Monooxygenase</keyword>
<sequence length="176" mass="19731">MAWALHLLTEHPDQRELLLADFAGHIDNTIDEVIRFASPVPYMRRTATVDTELGGAHIAAGDKVVMWYLSANHDERIFDGPGRFDSTRWVNRRCCSPRSSAASPHCRPGHVTDGEVHAGRRPEIMTSGISVMRETCSSTRSSRLARSRASSRLMERPAIQVWKIARLMLPRTRGAL</sequence>
<comment type="similarity">
    <text evidence="1">Belongs to the cytochrome P450 family.</text>
</comment>
<accession>A0A1B1JX23</accession>
<dbReference type="PANTHER" id="PTHR46696:SF1">
    <property type="entry name" value="CYTOCHROME P450 YJIB-RELATED"/>
    <property type="match status" value="1"/>
</dbReference>
<dbReference type="Gene3D" id="1.10.630.10">
    <property type="entry name" value="Cytochrome P450"/>
    <property type="match status" value="1"/>
</dbReference>
<evidence type="ECO:0000256" key="3">
    <source>
        <dbReference type="ARBA" id="ARBA00022723"/>
    </source>
</evidence>
<organism evidence="7 8">
    <name type="scientific">Rhodococcus opacus</name>
    <name type="common">Nocardia opaca</name>
    <dbReference type="NCBI Taxonomy" id="37919"/>
    <lineage>
        <taxon>Bacteria</taxon>
        <taxon>Bacillati</taxon>
        <taxon>Actinomycetota</taxon>
        <taxon>Actinomycetes</taxon>
        <taxon>Mycobacteriales</taxon>
        <taxon>Nocardiaceae</taxon>
        <taxon>Rhodococcus</taxon>
    </lineage>
</organism>
<reference evidence="7 8" key="1">
    <citation type="submission" date="2014-07" db="EMBL/GenBank/DDBJ databases">
        <authorList>
            <person name="Zhang J.E."/>
            <person name="Yang H."/>
            <person name="Guo J."/>
            <person name="Deng Z."/>
            <person name="Luo H."/>
            <person name="Luo M."/>
            <person name="Zhao B."/>
        </authorList>
    </citation>
    <scope>NUCLEOTIDE SEQUENCE [LARGE SCALE GENOMIC DNA]</scope>
    <source>
        <strain evidence="7 8">1CP</strain>
    </source>
</reference>
<evidence type="ECO:0000256" key="5">
    <source>
        <dbReference type="ARBA" id="ARBA00023004"/>
    </source>
</evidence>
<evidence type="ECO:0000313" key="7">
    <source>
        <dbReference type="EMBL" id="ANS24901.1"/>
    </source>
</evidence>
<dbReference type="GO" id="GO:0004497">
    <property type="term" value="F:monooxygenase activity"/>
    <property type="evidence" value="ECO:0007669"/>
    <property type="project" value="UniProtKB-KW"/>
</dbReference>